<keyword evidence="2" id="KW-0649">Protein kinase inhibitor</keyword>
<protein>
    <submittedName>
        <fullName evidence="2">YbhB/YbcL family Raf kinase inhibitor-like protein</fullName>
    </submittedName>
</protein>
<dbReference type="NCBIfam" id="TIGR00481">
    <property type="entry name" value="YbhB/YbcL family Raf kinase inhibitor-like protein"/>
    <property type="match status" value="1"/>
</dbReference>
<evidence type="ECO:0000313" key="3">
    <source>
        <dbReference type="Proteomes" id="UP000663181"/>
    </source>
</evidence>
<feature type="signal peptide" evidence="1">
    <location>
        <begin position="1"/>
        <end position="21"/>
    </location>
</feature>
<dbReference type="Gene3D" id="3.90.280.10">
    <property type="entry name" value="PEBP-like"/>
    <property type="match status" value="1"/>
</dbReference>
<dbReference type="SUPFAM" id="SSF49777">
    <property type="entry name" value="PEBP-like"/>
    <property type="match status" value="1"/>
</dbReference>
<dbReference type="InterPro" id="IPR005247">
    <property type="entry name" value="YbhB_YbcL/LppC-like"/>
</dbReference>
<organism evidence="2 3">
    <name type="scientific">Dyella caseinilytica</name>
    <dbReference type="NCBI Taxonomy" id="1849581"/>
    <lineage>
        <taxon>Bacteria</taxon>
        <taxon>Pseudomonadati</taxon>
        <taxon>Pseudomonadota</taxon>
        <taxon>Gammaproteobacteria</taxon>
        <taxon>Lysobacterales</taxon>
        <taxon>Rhodanobacteraceae</taxon>
        <taxon>Dyella</taxon>
    </lineage>
</organism>
<evidence type="ECO:0000256" key="1">
    <source>
        <dbReference type="SAM" id="SignalP"/>
    </source>
</evidence>
<accession>A0ABX7GVX4</accession>
<keyword evidence="1" id="KW-0732">Signal</keyword>
<name>A0ABX7GVX4_9GAMM</name>
<evidence type="ECO:0000313" key="2">
    <source>
        <dbReference type="EMBL" id="QRN53892.1"/>
    </source>
</evidence>
<dbReference type="PANTHER" id="PTHR30289">
    <property type="entry name" value="UNCHARACTERIZED PROTEIN YBCL-RELATED"/>
    <property type="match status" value="1"/>
</dbReference>
<dbReference type="CDD" id="cd00865">
    <property type="entry name" value="PEBP_bact_arch"/>
    <property type="match status" value="1"/>
</dbReference>
<dbReference type="InterPro" id="IPR008914">
    <property type="entry name" value="PEBP"/>
</dbReference>
<sequence length="184" mass="19377">MKLIRLAGALLCMAFAFAAHATDFIVSSPAFSPNGILKDAQVLHGFGCSGQNISPALMWKGEPQGTRSFAITVYDPDAPTGSGWWHWVVFDIPASVHNVVEGAGTVDSKALPATAIQARTDFGTHAYGGPCPSAGDKAHRYVFTVYALKVAHIEVPTDASAAMIGYVIHGNTLGSTSIQAGYQR</sequence>
<keyword evidence="3" id="KW-1185">Reference proteome</keyword>
<proteinExistence type="predicted"/>
<gene>
    <name evidence="2" type="ORF">ISN74_00270</name>
</gene>
<dbReference type="Proteomes" id="UP000663181">
    <property type="component" value="Chromosome"/>
</dbReference>
<dbReference type="EMBL" id="CP064030">
    <property type="protein sequence ID" value="QRN53892.1"/>
    <property type="molecule type" value="Genomic_DNA"/>
</dbReference>
<feature type="chain" id="PRO_5046758990" evidence="1">
    <location>
        <begin position="22"/>
        <end position="184"/>
    </location>
</feature>
<reference evidence="2 3" key="1">
    <citation type="submission" date="2020-10" db="EMBL/GenBank/DDBJ databases">
        <title>Phylogeny of dyella-like bacteria.</title>
        <authorList>
            <person name="Fu J."/>
        </authorList>
    </citation>
    <scope>NUCLEOTIDE SEQUENCE [LARGE SCALE GENOMIC DNA]</scope>
    <source>
        <strain evidence="2 3">DHOB09</strain>
    </source>
</reference>
<dbReference type="Pfam" id="PF01161">
    <property type="entry name" value="PBP"/>
    <property type="match status" value="1"/>
</dbReference>
<dbReference type="PANTHER" id="PTHR30289:SF1">
    <property type="entry name" value="PEBP (PHOSPHATIDYLETHANOLAMINE-BINDING PROTEIN) FAMILY PROTEIN"/>
    <property type="match status" value="1"/>
</dbReference>
<dbReference type="GO" id="GO:0004860">
    <property type="term" value="F:protein kinase inhibitor activity"/>
    <property type="evidence" value="ECO:0007669"/>
    <property type="project" value="UniProtKB-KW"/>
</dbReference>
<dbReference type="InterPro" id="IPR036610">
    <property type="entry name" value="PEBP-like_sf"/>
</dbReference>